<feature type="transmembrane region" description="Helical" evidence="2">
    <location>
        <begin position="90"/>
        <end position="109"/>
    </location>
</feature>
<dbReference type="AlphaFoldDB" id="H2ZNG9"/>
<feature type="transmembrane region" description="Helical" evidence="2">
    <location>
        <begin position="149"/>
        <end position="172"/>
    </location>
</feature>
<dbReference type="STRING" id="51511.ENSCSAVP00000019135"/>
<dbReference type="PANTHER" id="PTHR16130:SF2">
    <property type="entry name" value="LYSOSOMAL COBALAMIN TRANSPORT ESCORT PROTEIN LMBD1"/>
    <property type="match status" value="1"/>
</dbReference>
<dbReference type="GO" id="GO:0072665">
    <property type="term" value="P:protein localization to vacuole"/>
    <property type="evidence" value="ECO:0007669"/>
    <property type="project" value="TreeGrafter"/>
</dbReference>
<keyword evidence="4" id="KW-1185">Reference proteome</keyword>
<dbReference type="eggNOG" id="ENOG502QQ2T">
    <property type="taxonomic scope" value="Eukaryota"/>
</dbReference>
<dbReference type="GO" id="GO:0005774">
    <property type="term" value="C:vacuolar membrane"/>
    <property type="evidence" value="ECO:0007669"/>
    <property type="project" value="TreeGrafter"/>
</dbReference>
<evidence type="ECO:0000256" key="1">
    <source>
        <dbReference type="SAM" id="MobiDB-lite"/>
    </source>
</evidence>
<dbReference type="GeneTree" id="ENSGT00390000002581"/>
<evidence type="ECO:0000256" key="2">
    <source>
        <dbReference type="SAM" id="Phobius"/>
    </source>
</evidence>
<dbReference type="Proteomes" id="UP000007875">
    <property type="component" value="Unassembled WGS sequence"/>
</dbReference>
<keyword evidence="2" id="KW-1133">Transmembrane helix</keyword>
<dbReference type="Ensembl" id="ENSCSAVT00000019342.1">
    <property type="protein sequence ID" value="ENSCSAVP00000019135.1"/>
    <property type="gene ID" value="ENSCSAVG00000011236.1"/>
</dbReference>
<sequence length="230" mass="26102">MVHSLIYTAFGMTILPVNFINGEPNNEQQRQPTEESIPHRENQTLNNSDHQTLRYNSERLVYHQCKEGSLHHQNYSCFTKLKCLVRPLQVMGGVLLCLFAWLIIITLALSNTNRYLSSHGIKTGYLAGNTSVVNPINYLLLQSNGVFPVHYLLLGGIAFYLAASSVAGMKYIGLRFLWKKIHNIEEGNTLPHAILFSSFVVSTVMVYTVILFYSLFPQYAMYGSQTYQVK</sequence>
<evidence type="ECO:0000313" key="3">
    <source>
        <dbReference type="Ensembl" id="ENSCSAVP00000019135.1"/>
    </source>
</evidence>
<evidence type="ECO:0000313" key="4">
    <source>
        <dbReference type="Proteomes" id="UP000007875"/>
    </source>
</evidence>
<reference evidence="3" key="3">
    <citation type="submission" date="2025-09" db="UniProtKB">
        <authorList>
            <consortium name="Ensembl"/>
        </authorList>
    </citation>
    <scope>IDENTIFICATION</scope>
</reference>
<dbReference type="InterPro" id="IPR050854">
    <property type="entry name" value="LMBD1_LysCbl_Transport"/>
</dbReference>
<feature type="transmembrane region" description="Helical" evidence="2">
    <location>
        <begin position="193"/>
        <end position="216"/>
    </location>
</feature>
<dbReference type="PANTHER" id="PTHR16130">
    <property type="entry name" value="LYSOSOMAL COBALAMIN TRANSPORTER-RELATED"/>
    <property type="match status" value="1"/>
</dbReference>
<organism evidence="3 4">
    <name type="scientific">Ciona savignyi</name>
    <name type="common">Pacific transparent sea squirt</name>
    <dbReference type="NCBI Taxonomy" id="51511"/>
    <lineage>
        <taxon>Eukaryota</taxon>
        <taxon>Metazoa</taxon>
        <taxon>Chordata</taxon>
        <taxon>Tunicata</taxon>
        <taxon>Ascidiacea</taxon>
        <taxon>Phlebobranchia</taxon>
        <taxon>Cionidae</taxon>
        <taxon>Ciona</taxon>
    </lineage>
</organism>
<accession>H2ZNG9</accession>
<name>H2ZNG9_CIOSA</name>
<protein>
    <submittedName>
        <fullName evidence="3">Uncharacterized protein</fullName>
    </submittedName>
</protein>
<reference evidence="3" key="2">
    <citation type="submission" date="2025-08" db="UniProtKB">
        <authorList>
            <consortium name="Ensembl"/>
        </authorList>
    </citation>
    <scope>IDENTIFICATION</scope>
</reference>
<keyword evidence="2" id="KW-0472">Membrane</keyword>
<proteinExistence type="predicted"/>
<feature type="compositionally biased region" description="Basic and acidic residues" evidence="1">
    <location>
        <begin position="32"/>
        <end position="42"/>
    </location>
</feature>
<feature type="region of interest" description="Disordered" evidence="1">
    <location>
        <begin position="23"/>
        <end position="49"/>
    </location>
</feature>
<dbReference type="HOGENOM" id="CLU_028341_0_0_1"/>
<keyword evidence="2" id="KW-0812">Transmembrane</keyword>
<dbReference type="InParanoid" id="H2ZNG9"/>
<reference evidence="4" key="1">
    <citation type="submission" date="2003-08" db="EMBL/GenBank/DDBJ databases">
        <authorList>
            <person name="Birren B."/>
            <person name="Nusbaum C."/>
            <person name="Abebe A."/>
            <person name="Abouelleil A."/>
            <person name="Adekoya E."/>
            <person name="Ait-zahra M."/>
            <person name="Allen N."/>
            <person name="Allen T."/>
            <person name="An P."/>
            <person name="Anderson M."/>
            <person name="Anderson S."/>
            <person name="Arachchi H."/>
            <person name="Armbruster J."/>
            <person name="Bachantsang P."/>
            <person name="Baldwin J."/>
            <person name="Barry A."/>
            <person name="Bayul T."/>
            <person name="Blitshsteyn B."/>
            <person name="Bloom T."/>
            <person name="Blye J."/>
            <person name="Boguslavskiy L."/>
            <person name="Borowsky M."/>
            <person name="Boukhgalter B."/>
            <person name="Brunache A."/>
            <person name="Butler J."/>
            <person name="Calixte N."/>
            <person name="Calvo S."/>
            <person name="Camarata J."/>
            <person name="Campo K."/>
            <person name="Chang J."/>
            <person name="Cheshatsang Y."/>
            <person name="Citroen M."/>
            <person name="Collymore A."/>
            <person name="Considine T."/>
            <person name="Cook A."/>
            <person name="Cooke P."/>
            <person name="Corum B."/>
            <person name="Cuomo C."/>
            <person name="David R."/>
            <person name="Dawoe T."/>
            <person name="Degray S."/>
            <person name="Dodge S."/>
            <person name="Dooley K."/>
            <person name="Dorje P."/>
            <person name="Dorjee K."/>
            <person name="Dorris L."/>
            <person name="Duffey N."/>
            <person name="Dupes A."/>
            <person name="Elkins T."/>
            <person name="Engels R."/>
            <person name="Erickson J."/>
            <person name="Farina A."/>
            <person name="Faro S."/>
            <person name="Ferreira P."/>
            <person name="Fischer H."/>
            <person name="Fitzgerald M."/>
            <person name="Foley K."/>
            <person name="Gage D."/>
            <person name="Galagan J."/>
            <person name="Gearin G."/>
            <person name="Gnerre S."/>
            <person name="Gnirke A."/>
            <person name="Goyette A."/>
            <person name="Graham J."/>
            <person name="Grandbois E."/>
            <person name="Gyaltsen K."/>
            <person name="Hafez N."/>
            <person name="Hagopian D."/>
            <person name="Hagos B."/>
            <person name="Hall J."/>
            <person name="Hatcher B."/>
            <person name="Heller A."/>
            <person name="Higgins H."/>
            <person name="Honan T."/>
            <person name="Horn A."/>
            <person name="Houde N."/>
            <person name="Hughes L."/>
            <person name="Hulme W."/>
            <person name="Husby E."/>
            <person name="Iliev I."/>
            <person name="Jaffe D."/>
            <person name="Jones C."/>
            <person name="Kamal M."/>
            <person name="Kamat A."/>
            <person name="Kamvysselis M."/>
            <person name="Karlsson E."/>
            <person name="Kells C."/>
            <person name="Kieu A."/>
            <person name="Kisner P."/>
            <person name="Kodira C."/>
            <person name="Kulbokas E."/>
            <person name="Labutti K."/>
            <person name="Lama D."/>
            <person name="Landers T."/>
            <person name="Leger J."/>
            <person name="Levine S."/>
            <person name="Lewis D."/>
            <person name="Lewis T."/>
            <person name="Lindblad-toh K."/>
            <person name="Liu X."/>
            <person name="Lokyitsang T."/>
            <person name="Lokyitsang Y."/>
            <person name="Lucien O."/>
            <person name="Lui A."/>
            <person name="Ma L.J."/>
            <person name="Mabbitt R."/>
            <person name="Macdonald J."/>
            <person name="Maclean C."/>
            <person name="Major J."/>
            <person name="Manning J."/>
            <person name="Marabella R."/>
            <person name="Maru K."/>
            <person name="Matthews C."/>
            <person name="Mauceli E."/>
            <person name="Mccarthy M."/>
            <person name="Mcdonough S."/>
            <person name="Mcghee T."/>
            <person name="Meldrim J."/>
            <person name="Meneus L."/>
            <person name="Mesirov J."/>
            <person name="Mihalev A."/>
            <person name="Mihova T."/>
            <person name="Mikkelsen T."/>
            <person name="Mlenga V."/>
            <person name="Moru K."/>
            <person name="Mozes J."/>
            <person name="Mulrain L."/>
            <person name="Munson G."/>
            <person name="Naylor J."/>
            <person name="Newes C."/>
            <person name="Nguyen C."/>
            <person name="Nguyen N."/>
            <person name="Nguyen T."/>
            <person name="Nicol R."/>
            <person name="Nielsen C."/>
            <person name="Nizzari M."/>
            <person name="Norbu C."/>
            <person name="Norbu N."/>
            <person name="O'donnell P."/>
            <person name="Okoawo O."/>
            <person name="O'leary S."/>
            <person name="Omotosho B."/>
            <person name="O'neill K."/>
            <person name="Osman S."/>
            <person name="Parker S."/>
            <person name="Perrin D."/>
            <person name="Phunkhang P."/>
            <person name="Piqani B."/>
            <person name="Purcell S."/>
            <person name="Rachupka T."/>
            <person name="Ramasamy U."/>
            <person name="Rameau R."/>
            <person name="Ray V."/>
            <person name="Raymond C."/>
            <person name="Retta R."/>
            <person name="Richardson S."/>
            <person name="Rise C."/>
            <person name="Rodriguez J."/>
            <person name="Rogers J."/>
            <person name="Rogov P."/>
            <person name="Rutman M."/>
            <person name="Schupbach R."/>
            <person name="Seaman C."/>
            <person name="Settipalli S."/>
            <person name="Sharpe T."/>
            <person name="Sheridan J."/>
            <person name="Sherpa N."/>
            <person name="Shi J."/>
            <person name="Smirnov S."/>
            <person name="Smith C."/>
            <person name="Sougnez C."/>
            <person name="Spencer B."/>
            <person name="Stalker J."/>
            <person name="Stange-thomann N."/>
            <person name="Stavropoulos S."/>
            <person name="Stetson K."/>
            <person name="Stone C."/>
            <person name="Stone S."/>
            <person name="Stubbs M."/>
            <person name="Talamas J."/>
            <person name="Tchuinga P."/>
            <person name="Tenzing P."/>
            <person name="Tesfaye S."/>
            <person name="Theodore J."/>
            <person name="Thoulutsang Y."/>
            <person name="Topham K."/>
            <person name="Towey S."/>
            <person name="Tsamla T."/>
            <person name="Tsomo N."/>
            <person name="Vallee D."/>
            <person name="Vassiliev H."/>
            <person name="Venkataraman V."/>
            <person name="Vinson J."/>
            <person name="Vo A."/>
            <person name="Wade C."/>
            <person name="Wang S."/>
            <person name="Wangchuk T."/>
            <person name="Wangdi T."/>
            <person name="Whittaker C."/>
            <person name="Wilkinson J."/>
            <person name="Wu Y."/>
            <person name="Wyman D."/>
            <person name="Yadav S."/>
            <person name="Yang S."/>
            <person name="Yang X."/>
            <person name="Yeager S."/>
            <person name="Yee E."/>
            <person name="Young G."/>
            <person name="Zainoun J."/>
            <person name="Zembeck L."/>
            <person name="Zimmer A."/>
            <person name="Zody M."/>
            <person name="Lander E."/>
        </authorList>
    </citation>
    <scope>NUCLEOTIDE SEQUENCE [LARGE SCALE GENOMIC DNA]</scope>
</reference>